<dbReference type="AlphaFoldDB" id="A0AAU9MSC7"/>
<evidence type="ECO:0008006" key="3">
    <source>
        <dbReference type="Google" id="ProtNLM"/>
    </source>
</evidence>
<dbReference type="PANTHER" id="PTHR47911:SF1">
    <property type="entry name" value="OS06G0664400 PROTEIN"/>
    <property type="match status" value="1"/>
</dbReference>
<accession>A0AAU9MSC7</accession>
<evidence type="ECO:0000313" key="1">
    <source>
        <dbReference type="EMBL" id="CAH1428717.1"/>
    </source>
</evidence>
<proteinExistence type="predicted"/>
<dbReference type="Proteomes" id="UP001157418">
    <property type="component" value="Unassembled WGS sequence"/>
</dbReference>
<comment type="caution">
    <text evidence="1">The sequence shown here is derived from an EMBL/GenBank/DDBJ whole genome shotgun (WGS) entry which is preliminary data.</text>
</comment>
<organism evidence="1 2">
    <name type="scientific">Lactuca virosa</name>
    <dbReference type="NCBI Taxonomy" id="75947"/>
    <lineage>
        <taxon>Eukaryota</taxon>
        <taxon>Viridiplantae</taxon>
        <taxon>Streptophyta</taxon>
        <taxon>Embryophyta</taxon>
        <taxon>Tracheophyta</taxon>
        <taxon>Spermatophyta</taxon>
        <taxon>Magnoliopsida</taxon>
        <taxon>eudicotyledons</taxon>
        <taxon>Gunneridae</taxon>
        <taxon>Pentapetalae</taxon>
        <taxon>asterids</taxon>
        <taxon>campanulids</taxon>
        <taxon>Asterales</taxon>
        <taxon>Asteraceae</taxon>
        <taxon>Cichorioideae</taxon>
        <taxon>Cichorieae</taxon>
        <taxon>Lactucinae</taxon>
        <taxon>Lactuca</taxon>
    </lineage>
</organism>
<gene>
    <name evidence="1" type="ORF">LVIROSA_LOCUS15629</name>
</gene>
<protein>
    <recommendedName>
        <fullName evidence="3">CRA domain-containing protein</fullName>
    </recommendedName>
</protein>
<name>A0AAU9MSC7_9ASTR</name>
<sequence length="299" mass="32729">MERLAFGWVIGVSVVQEDYWAQVDGNVGLWWGKFSGGVWKTISSLHVIWFSGGGYQKVDVALKSSIVGGVILLDITVSWGVCIRVLCVDMTAEEVCPPTASRCGSVVGAVVTVEPPCCDVSPVMGWCGFFVRAEKGEEVNRHIKPRQQQQLVVKPQPSSPKINQEKAINKARGILSTGCDVVGEDGGGFIGAGGRGMNEEDEEETDLDKVNVEKLAKYLGPEKFDILTQAFEEARANVLPSPEEDAHVDAMHTNILSECEAEYLMAKFDSNPDIDENPRVPLRDALEKMKPLLMAYENI</sequence>
<reference evidence="1 2" key="1">
    <citation type="submission" date="2022-01" db="EMBL/GenBank/DDBJ databases">
        <authorList>
            <person name="Xiong W."/>
            <person name="Schranz E."/>
        </authorList>
    </citation>
    <scope>NUCLEOTIDE SEQUENCE [LARGE SCALE GENOMIC DNA]</scope>
</reference>
<dbReference type="PANTHER" id="PTHR47911">
    <property type="entry name" value="HYDROXYPROLINE-RICH GLYCOPROTEIN-LIKE"/>
    <property type="match status" value="1"/>
</dbReference>
<keyword evidence="2" id="KW-1185">Reference proteome</keyword>
<dbReference type="EMBL" id="CAKMRJ010002223">
    <property type="protein sequence ID" value="CAH1428717.1"/>
    <property type="molecule type" value="Genomic_DNA"/>
</dbReference>
<evidence type="ECO:0000313" key="2">
    <source>
        <dbReference type="Proteomes" id="UP001157418"/>
    </source>
</evidence>